<name>A0A3P7VUP7_9BILA</name>
<protein>
    <submittedName>
        <fullName evidence="1">Uncharacterized protein</fullName>
    </submittedName>
</protein>
<dbReference type="AlphaFoldDB" id="A0A3P7VUP7"/>
<accession>A0A3P7VUP7</accession>
<proteinExistence type="predicted"/>
<dbReference type="EMBL" id="UZAG01020355">
    <property type="protein sequence ID" value="VDO46499.1"/>
    <property type="molecule type" value="Genomic_DNA"/>
</dbReference>
<reference evidence="1 2" key="1">
    <citation type="submission" date="2018-11" db="EMBL/GenBank/DDBJ databases">
        <authorList>
            <consortium name="Pathogen Informatics"/>
        </authorList>
    </citation>
    <scope>NUCLEOTIDE SEQUENCE [LARGE SCALE GENOMIC DNA]</scope>
</reference>
<evidence type="ECO:0000313" key="2">
    <source>
        <dbReference type="Proteomes" id="UP000280834"/>
    </source>
</evidence>
<evidence type="ECO:0000313" key="1">
    <source>
        <dbReference type="EMBL" id="VDO46499.1"/>
    </source>
</evidence>
<dbReference type="Proteomes" id="UP000280834">
    <property type="component" value="Unassembled WGS sequence"/>
</dbReference>
<sequence>MGISSLLNKVGDHCGSLREHWRTFILLDLATTS</sequence>
<gene>
    <name evidence="1" type="ORF">BTMF_LOCUS13682</name>
</gene>
<organism evidence="1 2">
    <name type="scientific">Brugia timori</name>
    <dbReference type="NCBI Taxonomy" id="42155"/>
    <lineage>
        <taxon>Eukaryota</taxon>
        <taxon>Metazoa</taxon>
        <taxon>Ecdysozoa</taxon>
        <taxon>Nematoda</taxon>
        <taxon>Chromadorea</taxon>
        <taxon>Rhabditida</taxon>
        <taxon>Spirurina</taxon>
        <taxon>Spiruromorpha</taxon>
        <taxon>Filarioidea</taxon>
        <taxon>Onchocercidae</taxon>
        <taxon>Brugia</taxon>
    </lineage>
</organism>
<keyword evidence="2" id="KW-1185">Reference proteome</keyword>